<dbReference type="OrthoDB" id="10021044at2759"/>
<feature type="compositionally biased region" description="Acidic residues" evidence="1">
    <location>
        <begin position="381"/>
        <end position="391"/>
    </location>
</feature>
<comment type="caution">
    <text evidence="2">The sequence shown here is derived from an EMBL/GenBank/DDBJ whole genome shotgun (WGS) entry which is preliminary data.</text>
</comment>
<dbReference type="Proteomes" id="UP000749646">
    <property type="component" value="Unassembled WGS sequence"/>
</dbReference>
<feature type="non-terminal residue" evidence="2">
    <location>
        <position position="391"/>
    </location>
</feature>
<proteinExistence type="predicted"/>
<dbReference type="AlphaFoldDB" id="A0A9P6J2Y2"/>
<dbReference type="EMBL" id="JAAAHW010006473">
    <property type="protein sequence ID" value="KAF9960211.1"/>
    <property type="molecule type" value="Genomic_DNA"/>
</dbReference>
<evidence type="ECO:0000313" key="3">
    <source>
        <dbReference type="Proteomes" id="UP000749646"/>
    </source>
</evidence>
<feature type="region of interest" description="Disordered" evidence="1">
    <location>
        <begin position="349"/>
        <end position="391"/>
    </location>
</feature>
<sequence length="391" mass="43495">MAKIHSHCTGIGTGTSMFDGCQAPMRLPSTSRNRISTSDIVRGDNLEAILHNMSKGLDQGLPDGWESLVRNPQTNGTTAIEVMNPQDLAQVVQPWGIDQDIQEEVLEDLKTLVRLAVGDGFYVAQKFTYNREREFNPQELETIQKVLSTNQAGWAQLQLPGWNDEVGIGTINGNRNRGNNKGGSRSRLPLGPIPNIDMLLQRFFHNMIENKDVFKKHDEGILVALQEDLKSHRQNIKNMMVSVDEHHVVPFLENMIADCLHKAGVEESIENWFNRVYYGGGHRGKPLSLECSISSHRGQVIIPPRKGCKSSTGITSKATYAWVILSPRGKLIDCLIINSNLDLKHEECVPLPPHTPGDDDDDDNDFPSHGSSYRGGRQVVAEDEDESKSSV</sequence>
<name>A0A9P6J2Y2_9FUNG</name>
<keyword evidence="3" id="KW-1185">Reference proteome</keyword>
<protein>
    <submittedName>
        <fullName evidence="2">Uncharacterized protein</fullName>
    </submittedName>
</protein>
<accession>A0A9P6J2Y2</accession>
<reference evidence="2" key="1">
    <citation type="journal article" date="2020" name="Fungal Divers.">
        <title>Resolving the Mortierellaceae phylogeny through synthesis of multi-gene phylogenetics and phylogenomics.</title>
        <authorList>
            <person name="Vandepol N."/>
            <person name="Liber J."/>
            <person name="Desiro A."/>
            <person name="Na H."/>
            <person name="Kennedy M."/>
            <person name="Barry K."/>
            <person name="Grigoriev I.V."/>
            <person name="Miller A.N."/>
            <person name="O'Donnell K."/>
            <person name="Stajich J.E."/>
            <person name="Bonito G."/>
        </authorList>
    </citation>
    <scope>NUCLEOTIDE SEQUENCE</scope>
    <source>
        <strain evidence="2">MES-2147</strain>
    </source>
</reference>
<organism evidence="2 3">
    <name type="scientific">Modicella reniformis</name>
    <dbReference type="NCBI Taxonomy" id="1440133"/>
    <lineage>
        <taxon>Eukaryota</taxon>
        <taxon>Fungi</taxon>
        <taxon>Fungi incertae sedis</taxon>
        <taxon>Mucoromycota</taxon>
        <taxon>Mortierellomycotina</taxon>
        <taxon>Mortierellomycetes</taxon>
        <taxon>Mortierellales</taxon>
        <taxon>Mortierellaceae</taxon>
        <taxon>Modicella</taxon>
    </lineage>
</organism>
<evidence type="ECO:0000256" key="1">
    <source>
        <dbReference type="SAM" id="MobiDB-lite"/>
    </source>
</evidence>
<gene>
    <name evidence="2" type="ORF">BGZ65_012637</name>
</gene>
<evidence type="ECO:0000313" key="2">
    <source>
        <dbReference type="EMBL" id="KAF9960211.1"/>
    </source>
</evidence>